<reference evidence="2" key="1">
    <citation type="journal article" date="2021" name="Proc. Natl. Acad. Sci. U.S.A.">
        <title>Global biogeography of chemosynthetic symbionts reveals both localized and globally distributed symbiont groups. .</title>
        <authorList>
            <person name="Osvatic J.T."/>
            <person name="Wilkins L.G.E."/>
            <person name="Leibrecht L."/>
            <person name="Leray M."/>
            <person name="Zauner S."/>
            <person name="Polzin J."/>
            <person name="Camacho Y."/>
            <person name="Gros O."/>
            <person name="van Gils J.A."/>
            <person name="Eisen J.A."/>
            <person name="Petersen J.M."/>
            <person name="Yuen B."/>
        </authorList>
    </citation>
    <scope>NUCLEOTIDE SEQUENCE</scope>
    <source>
        <strain evidence="2">MAGclacostrist064TRANS</strain>
    </source>
</reference>
<protein>
    <recommendedName>
        <fullName evidence="4">Coil containing protein</fullName>
    </recommendedName>
</protein>
<proteinExistence type="predicted"/>
<sequence>MEQQIQAYNEFRAQLSELKELNETLVFDYEDPADNKAARSHVYKLRQTKSAVEKTRKKEKAESLEYGRRVDSEAKQIVVEIETMIDVHAKPLDEIEQREKDRIQKHKDHIEGMRQVATQTEHQDGRPLTAEEYATALSYLENFEVKDMEEFAGEAAVVKDDCIKIVRRRHEERTKYEEEQAELERLRVEAEERRQKDRDEQIRKEAAERAQREAEEKAKAEREQAEKRELELKLAAEKAEREKAEAEHRAELAAKEAEERAKREAEEAKKREAEEAAKREANKRHNAKINRAALQAFVKGGLNEEAAKLAVELIAKKTIPNVTILY</sequence>
<organism evidence="2 3">
    <name type="scientific">Candidatus Thiodiazotropha taylori</name>
    <dbReference type="NCBI Taxonomy" id="2792791"/>
    <lineage>
        <taxon>Bacteria</taxon>
        <taxon>Pseudomonadati</taxon>
        <taxon>Pseudomonadota</taxon>
        <taxon>Gammaproteobacteria</taxon>
        <taxon>Chromatiales</taxon>
        <taxon>Sedimenticolaceae</taxon>
        <taxon>Candidatus Thiodiazotropha</taxon>
    </lineage>
</organism>
<gene>
    <name evidence="2" type="ORF">JAZ07_05670</name>
</gene>
<feature type="region of interest" description="Disordered" evidence="1">
    <location>
        <begin position="189"/>
        <end position="284"/>
    </location>
</feature>
<evidence type="ECO:0000313" key="3">
    <source>
        <dbReference type="Proteomes" id="UP000886667"/>
    </source>
</evidence>
<accession>A0A9E4KBI3</accession>
<dbReference type="Proteomes" id="UP000886667">
    <property type="component" value="Unassembled WGS sequence"/>
</dbReference>
<evidence type="ECO:0000313" key="2">
    <source>
        <dbReference type="EMBL" id="MCG7945821.1"/>
    </source>
</evidence>
<comment type="caution">
    <text evidence="2">The sequence shown here is derived from an EMBL/GenBank/DDBJ whole genome shotgun (WGS) entry which is preliminary data.</text>
</comment>
<name>A0A9E4KBI3_9GAMM</name>
<evidence type="ECO:0008006" key="4">
    <source>
        <dbReference type="Google" id="ProtNLM"/>
    </source>
</evidence>
<feature type="compositionally biased region" description="Basic and acidic residues" evidence="1">
    <location>
        <begin position="189"/>
        <end position="280"/>
    </location>
</feature>
<dbReference type="AlphaFoldDB" id="A0A9E4KBI3"/>
<dbReference type="EMBL" id="JAEPCM010000186">
    <property type="protein sequence ID" value="MCG7945821.1"/>
    <property type="molecule type" value="Genomic_DNA"/>
</dbReference>
<evidence type="ECO:0000256" key="1">
    <source>
        <dbReference type="SAM" id="MobiDB-lite"/>
    </source>
</evidence>